<feature type="domain" description="T6SS Phospholipase effector Tle1-like catalytic" evidence="2">
    <location>
        <begin position="117"/>
        <end position="392"/>
    </location>
</feature>
<keyword evidence="4" id="KW-1185">Reference proteome</keyword>
<dbReference type="STRING" id="436010.A0A166KLB6"/>
<sequence>MDHSNPGYHSRASSSSEIATFPGPPTASPTAVVDSTGPQHEVYVGDRPVVEPPRSRVATDVPESRRSSSSNTTQTNATFPEPTTATNTPPHTTPSPTNDSSNPCQCSPQDSAVPKRRNLVICIDGTSNKCGTVNTNVLELYSQILKDEHDEQLTYYDSGIGTYAAPSWKSLSHLMRVIHNKIDLVIAWNLEKVIIGAYQWLSNHYRTGDKIFLFGFSRGAFQVRALAGMIKTVGLLLPGNDSQIPFAYEHYVNYDAPGPDKAGKDKPIAPKFKEMLSRKDVRVHFVGVWDTVSSVGLVRPKKMFPHIVECCDHVCYFRHALALDERRVKFLPEYIHEGSSHKPGEPPFHGQAKCTANIKEVWFAGTHSDVGGGDRVNKALQLADIPMLWMRNEAIMAGLHLEATDIKWKLTDLEHHTTPPLGAIWEILEHFPIKRLSYKGNQSTSRRPHRGKSRKIVEGQMIHASVIFRPGYKPSPAFPKHKGTWPAQLHWDDPDRQERLAELDKIWEKDLFDHTAAKDLFERLRGGGKNSVRILERIACMTSLKHRAQAHDGDREQANQDQRCNGFLVPHTE</sequence>
<name>A0A166KLB6_9AGAM</name>
<evidence type="ECO:0000313" key="3">
    <source>
        <dbReference type="EMBL" id="KZP22020.1"/>
    </source>
</evidence>
<feature type="compositionally biased region" description="Low complexity" evidence="1">
    <location>
        <begin position="67"/>
        <end position="103"/>
    </location>
</feature>
<dbReference type="Pfam" id="PF09994">
    <property type="entry name" value="T6SS_Tle1-like_cat"/>
    <property type="match status" value="1"/>
</dbReference>
<reference evidence="3 4" key="1">
    <citation type="journal article" date="2016" name="Mol. Biol. Evol.">
        <title>Comparative Genomics of Early-Diverging Mushroom-Forming Fungi Provides Insights into the Origins of Lignocellulose Decay Capabilities.</title>
        <authorList>
            <person name="Nagy L.G."/>
            <person name="Riley R."/>
            <person name="Tritt A."/>
            <person name="Adam C."/>
            <person name="Daum C."/>
            <person name="Floudas D."/>
            <person name="Sun H."/>
            <person name="Yadav J.S."/>
            <person name="Pangilinan J."/>
            <person name="Larsson K.H."/>
            <person name="Matsuura K."/>
            <person name="Barry K."/>
            <person name="Labutti K."/>
            <person name="Kuo R."/>
            <person name="Ohm R.A."/>
            <person name="Bhattacharya S.S."/>
            <person name="Shirouzu T."/>
            <person name="Yoshinaga Y."/>
            <person name="Martin F.M."/>
            <person name="Grigoriev I.V."/>
            <person name="Hibbett D.S."/>
        </authorList>
    </citation>
    <scope>NUCLEOTIDE SEQUENCE [LARGE SCALE GENOMIC DNA]</scope>
    <source>
        <strain evidence="3 4">CBS 109695</strain>
    </source>
</reference>
<evidence type="ECO:0000259" key="2">
    <source>
        <dbReference type="Pfam" id="PF09994"/>
    </source>
</evidence>
<dbReference type="InterPro" id="IPR018712">
    <property type="entry name" value="Tle1-like_cat"/>
</dbReference>
<evidence type="ECO:0000313" key="4">
    <source>
        <dbReference type="Proteomes" id="UP000076532"/>
    </source>
</evidence>
<organism evidence="3 4">
    <name type="scientific">Athelia psychrophila</name>
    <dbReference type="NCBI Taxonomy" id="1759441"/>
    <lineage>
        <taxon>Eukaryota</taxon>
        <taxon>Fungi</taxon>
        <taxon>Dikarya</taxon>
        <taxon>Basidiomycota</taxon>
        <taxon>Agaricomycotina</taxon>
        <taxon>Agaricomycetes</taxon>
        <taxon>Agaricomycetidae</taxon>
        <taxon>Atheliales</taxon>
        <taxon>Atheliaceae</taxon>
        <taxon>Athelia</taxon>
    </lineage>
</organism>
<dbReference type="PANTHER" id="PTHR33840">
    <property type="match status" value="1"/>
</dbReference>
<dbReference type="PANTHER" id="PTHR33840:SF2">
    <property type="entry name" value="TLE1 PHOSPHOLIPASE DOMAIN-CONTAINING PROTEIN"/>
    <property type="match status" value="1"/>
</dbReference>
<dbReference type="AlphaFoldDB" id="A0A166KLB6"/>
<proteinExistence type="predicted"/>
<accession>A0A166KLB6</accession>
<gene>
    <name evidence="3" type="ORF">FIBSPDRAFT_859870</name>
</gene>
<dbReference type="OrthoDB" id="538223at2759"/>
<protein>
    <recommendedName>
        <fullName evidence="2">T6SS Phospholipase effector Tle1-like catalytic domain-containing protein</fullName>
    </recommendedName>
</protein>
<dbReference type="Proteomes" id="UP000076532">
    <property type="component" value="Unassembled WGS sequence"/>
</dbReference>
<feature type="region of interest" description="Disordered" evidence="1">
    <location>
        <begin position="550"/>
        <end position="573"/>
    </location>
</feature>
<dbReference type="EMBL" id="KV417542">
    <property type="protein sequence ID" value="KZP22020.1"/>
    <property type="molecule type" value="Genomic_DNA"/>
</dbReference>
<feature type="region of interest" description="Disordered" evidence="1">
    <location>
        <begin position="1"/>
        <end position="111"/>
    </location>
</feature>
<evidence type="ECO:0000256" key="1">
    <source>
        <dbReference type="SAM" id="MobiDB-lite"/>
    </source>
</evidence>